<dbReference type="RefSeq" id="WP_136942287.1">
    <property type="nucleotide sequence ID" value="NZ_SWKR01000002.1"/>
</dbReference>
<feature type="active site" description="Proton acceptor" evidence="2">
    <location>
        <position position="121"/>
    </location>
</feature>
<comment type="function">
    <text evidence="2">Hydrolyzes RNA 2',3'-cyclic phosphodiester to an RNA 2'-phosphomonoester.</text>
</comment>
<keyword evidence="1 2" id="KW-0378">Hydrolase</keyword>
<dbReference type="GO" id="GO:0008664">
    <property type="term" value="F:RNA 2',3'-cyclic 3'-phosphodiesterase activity"/>
    <property type="evidence" value="ECO:0007669"/>
    <property type="project" value="UniProtKB-EC"/>
</dbReference>
<protein>
    <recommendedName>
        <fullName evidence="2">RNA 2',3'-cyclic phosphodiesterase</fullName>
        <shortName evidence="2">RNA 2',3'-CPDase</shortName>
        <ecNumber evidence="2">3.1.4.58</ecNumber>
    </recommendedName>
</protein>
<reference evidence="3 4" key="1">
    <citation type="submission" date="2019-04" db="EMBL/GenBank/DDBJ databases">
        <authorList>
            <person name="Yang Y."/>
            <person name="Wei D."/>
        </authorList>
    </citation>
    <scope>NUCLEOTIDE SEQUENCE [LARGE SCALE GENOMIC DNA]</scope>
    <source>
        <strain evidence="3 4">L-1-4w-11</strain>
    </source>
</reference>
<dbReference type="InterPro" id="IPR004175">
    <property type="entry name" value="RNA_CPDase"/>
</dbReference>
<comment type="caution">
    <text evidence="3">The sequence shown here is derived from an EMBL/GenBank/DDBJ whole genome shotgun (WGS) entry which is preliminary data.</text>
</comment>
<dbReference type="Proteomes" id="UP000309138">
    <property type="component" value="Unassembled WGS sequence"/>
</dbReference>
<evidence type="ECO:0000256" key="2">
    <source>
        <dbReference type="HAMAP-Rule" id="MF_01940"/>
    </source>
</evidence>
<dbReference type="EC" id="3.1.4.58" evidence="2"/>
<dbReference type="PANTHER" id="PTHR35561:SF1">
    <property type="entry name" value="RNA 2',3'-CYCLIC PHOSPHODIESTERASE"/>
    <property type="match status" value="1"/>
</dbReference>
<evidence type="ECO:0000313" key="3">
    <source>
        <dbReference type="EMBL" id="TKD50346.1"/>
    </source>
</evidence>
<comment type="catalytic activity">
    <reaction evidence="2">
        <text>a 3'-end 2',3'-cyclophospho-ribonucleotide-RNA + H2O = a 3'-end 2'-phospho-ribonucleotide-RNA + H(+)</text>
        <dbReference type="Rhea" id="RHEA:11828"/>
        <dbReference type="Rhea" id="RHEA-COMP:10464"/>
        <dbReference type="Rhea" id="RHEA-COMP:17353"/>
        <dbReference type="ChEBI" id="CHEBI:15377"/>
        <dbReference type="ChEBI" id="CHEBI:15378"/>
        <dbReference type="ChEBI" id="CHEBI:83064"/>
        <dbReference type="ChEBI" id="CHEBI:173113"/>
        <dbReference type="EC" id="3.1.4.58"/>
    </reaction>
</comment>
<dbReference type="AlphaFoldDB" id="A0A4U1L2S1"/>
<dbReference type="HAMAP" id="MF_01940">
    <property type="entry name" value="RNA_CPDase"/>
    <property type="match status" value="1"/>
</dbReference>
<feature type="short sequence motif" description="HXTX 2" evidence="2">
    <location>
        <begin position="121"/>
        <end position="124"/>
    </location>
</feature>
<keyword evidence="4" id="KW-1185">Reference proteome</keyword>
<evidence type="ECO:0000313" key="4">
    <source>
        <dbReference type="Proteomes" id="UP000309138"/>
    </source>
</evidence>
<dbReference type="OrthoDB" id="9793819at2"/>
<evidence type="ECO:0000256" key="1">
    <source>
        <dbReference type="ARBA" id="ARBA00022801"/>
    </source>
</evidence>
<dbReference type="GO" id="GO:0004113">
    <property type="term" value="F:2',3'-cyclic-nucleotide 3'-phosphodiesterase activity"/>
    <property type="evidence" value="ECO:0007669"/>
    <property type="project" value="InterPro"/>
</dbReference>
<dbReference type="Gene3D" id="3.90.1140.10">
    <property type="entry name" value="Cyclic phosphodiesterase"/>
    <property type="match status" value="1"/>
</dbReference>
<dbReference type="NCBIfam" id="TIGR02258">
    <property type="entry name" value="2_5_ligase"/>
    <property type="match status" value="1"/>
</dbReference>
<dbReference type="PANTHER" id="PTHR35561">
    <property type="entry name" value="RNA 2',3'-CYCLIC PHOSPHODIESTERASE"/>
    <property type="match status" value="1"/>
</dbReference>
<feature type="active site" description="Proton donor" evidence="2">
    <location>
        <position position="37"/>
    </location>
</feature>
<accession>A0A4U1L2S1</accession>
<name>A0A4U1L2S1_9SPHN</name>
<feature type="short sequence motif" description="HXTX 1" evidence="2">
    <location>
        <begin position="37"/>
        <end position="40"/>
    </location>
</feature>
<dbReference type="InterPro" id="IPR009097">
    <property type="entry name" value="Cyclic_Pdiesterase"/>
</dbReference>
<dbReference type="SUPFAM" id="SSF55144">
    <property type="entry name" value="LigT-like"/>
    <property type="match status" value="1"/>
</dbReference>
<dbReference type="EMBL" id="SWKR01000002">
    <property type="protein sequence ID" value="TKD50346.1"/>
    <property type="molecule type" value="Genomic_DNA"/>
</dbReference>
<organism evidence="3 4">
    <name type="scientific">Sphingomonas baiyangensis</name>
    <dbReference type="NCBI Taxonomy" id="2572576"/>
    <lineage>
        <taxon>Bacteria</taxon>
        <taxon>Pseudomonadati</taxon>
        <taxon>Pseudomonadota</taxon>
        <taxon>Alphaproteobacteria</taxon>
        <taxon>Sphingomonadales</taxon>
        <taxon>Sphingomonadaceae</taxon>
        <taxon>Sphingomonas</taxon>
    </lineage>
</organism>
<comment type="similarity">
    <text evidence="2">Belongs to the 2H phosphoesterase superfamily. ThpR family.</text>
</comment>
<proteinExistence type="inferred from homology"/>
<sequence>MHRLFVAIRPPATVRAQLIAAMGGVPGARWQDGDQLHATLRFIGEVERPLAEEVAIALGSLRAAPFALRVEGVGSFDRRGRVHTLWAGLRPHDDIARLHRKVDQALAAIGLPREGRAYLPHVTLARMGGSAGPVDRFLADHAGLASPPFPVEHFYLYESTLGHEGARYEAIERYPLRG</sequence>
<dbReference type="Pfam" id="PF13563">
    <property type="entry name" value="2_5_RNA_ligase2"/>
    <property type="match status" value="1"/>
</dbReference>
<gene>
    <name evidence="3" type="primary">thpR</name>
    <name evidence="3" type="ORF">FBR43_05910</name>
</gene>